<evidence type="ECO:0000259" key="5">
    <source>
        <dbReference type="PROSITE" id="PS50122"/>
    </source>
</evidence>
<name>A0ABM7QMF5_9GAMM</name>
<comment type="catalytic activity">
    <reaction evidence="3">
        <text>[protein]-L-glutamate 5-O-methyl ester + H2O = L-glutamyl-[protein] + methanol + H(+)</text>
        <dbReference type="Rhea" id="RHEA:23236"/>
        <dbReference type="Rhea" id="RHEA-COMP:10208"/>
        <dbReference type="Rhea" id="RHEA-COMP:10311"/>
        <dbReference type="ChEBI" id="CHEBI:15377"/>
        <dbReference type="ChEBI" id="CHEBI:15378"/>
        <dbReference type="ChEBI" id="CHEBI:17790"/>
        <dbReference type="ChEBI" id="CHEBI:29973"/>
        <dbReference type="ChEBI" id="CHEBI:82795"/>
        <dbReference type="EC" id="3.1.1.61"/>
    </reaction>
</comment>
<reference evidence="6 7" key="1">
    <citation type="submission" date="2021-04" db="EMBL/GenBank/DDBJ databases">
        <title>Complete genome sequencing of Allochromatium tepidum strain NZ.</title>
        <authorList>
            <person name="Tsukatani Y."/>
            <person name="Mori H."/>
        </authorList>
    </citation>
    <scope>NUCLEOTIDE SEQUENCE [LARGE SCALE GENOMIC DNA]</scope>
    <source>
        <strain evidence="6 7">NZ</strain>
    </source>
</reference>
<dbReference type="Pfam" id="PF01339">
    <property type="entry name" value="CheB_methylest"/>
    <property type="match status" value="1"/>
</dbReference>
<dbReference type="SUPFAM" id="SSF52738">
    <property type="entry name" value="Methylesterase CheB, C-terminal domain"/>
    <property type="match status" value="1"/>
</dbReference>
<dbReference type="PANTHER" id="PTHR42872:SF6">
    <property type="entry name" value="PROTEIN-GLUTAMATE METHYLESTERASE_PROTEIN-GLUTAMINE GLUTAMINASE"/>
    <property type="match status" value="1"/>
</dbReference>
<dbReference type="InterPro" id="IPR035909">
    <property type="entry name" value="CheB_C"/>
</dbReference>
<keyword evidence="1" id="KW-0378">Hydrolase</keyword>
<keyword evidence="7" id="KW-1185">Reference proteome</keyword>
<dbReference type="EC" id="3.1.1.61" evidence="2"/>
<gene>
    <name evidence="6" type="ORF">Atep_16800</name>
</gene>
<dbReference type="Gene3D" id="3.40.50.180">
    <property type="entry name" value="Methylesterase CheB, C-terminal domain"/>
    <property type="match status" value="1"/>
</dbReference>
<evidence type="ECO:0000313" key="7">
    <source>
        <dbReference type="Proteomes" id="UP000680679"/>
    </source>
</evidence>
<dbReference type="EMBL" id="AP024563">
    <property type="protein sequence ID" value="BCU07003.1"/>
    <property type="molecule type" value="Genomic_DNA"/>
</dbReference>
<sequence length="95" mass="9844">MLFRSTAQAAGPNAVGIIMTGMGDDGARGLLEMHQTGALTIAQDEQTCVVYGMPKEAVKLGGVDAVVGLPRIPELVTQAPTRLAYKRLHGASVPG</sequence>
<proteinExistence type="predicted"/>
<evidence type="ECO:0000256" key="2">
    <source>
        <dbReference type="ARBA" id="ARBA00039140"/>
    </source>
</evidence>
<dbReference type="PANTHER" id="PTHR42872">
    <property type="entry name" value="PROTEIN-GLUTAMATE METHYLESTERASE/PROTEIN-GLUTAMINE GLUTAMINASE"/>
    <property type="match status" value="1"/>
</dbReference>
<evidence type="ECO:0000256" key="1">
    <source>
        <dbReference type="ARBA" id="ARBA00022801"/>
    </source>
</evidence>
<feature type="domain" description="CheB-type methylesterase" evidence="5">
    <location>
        <begin position="1"/>
        <end position="78"/>
    </location>
</feature>
<evidence type="ECO:0000256" key="4">
    <source>
        <dbReference type="PROSITE-ProRule" id="PRU00050"/>
    </source>
</evidence>
<dbReference type="Proteomes" id="UP000680679">
    <property type="component" value="Chromosome"/>
</dbReference>
<accession>A0ABM7QMF5</accession>
<organism evidence="6 7">
    <name type="scientific">Allochromatium tepidum</name>
    <dbReference type="NCBI Taxonomy" id="553982"/>
    <lineage>
        <taxon>Bacteria</taxon>
        <taxon>Pseudomonadati</taxon>
        <taxon>Pseudomonadota</taxon>
        <taxon>Gammaproteobacteria</taxon>
        <taxon>Chromatiales</taxon>
        <taxon>Chromatiaceae</taxon>
        <taxon>Allochromatium</taxon>
    </lineage>
</organism>
<evidence type="ECO:0000256" key="3">
    <source>
        <dbReference type="ARBA" id="ARBA00048267"/>
    </source>
</evidence>
<evidence type="ECO:0000313" key="6">
    <source>
        <dbReference type="EMBL" id="BCU07003.1"/>
    </source>
</evidence>
<dbReference type="PROSITE" id="PS50122">
    <property type="entry name" value="CHEB"/>
    <property type="match status" value="1"/>
</dbReference>
<dbReference type="InterPro" id="IPR000673">
    <property type="entry name" value="Sig_transdc_resp-reg_Me-estase"/>
</dbReference>
<protein>
    <recommendedName>
        <fullName evidence="2">protein-glutamate methylesterase</fullName>
        <ecNumber evidence="2">3.1.1.61</ecNumber>
    </recommendedName>
</protein>
<comment type="caution">
    <text evidence="4">Lacks conserved residue(s) required for the propagation of feature annotation.</text>
</comment>